<proteinExistence type="predicted"/>
<feature type="compositionally biased region" description="Basic residues" evidence="3">
    <location>
        <begin position="188"/>
        <end position="200"/>
    </location>
</feature>
<evidence type="ECO:0000256" key="3">
    <source>
        <dbReference type="SAM" id="MobiDB-lite"/>
    </source>
</evidence>
<dbReference type="OrthoDB" id="21449at2759"/>
<evidence type="ECO:0000256" key="1">
    <source>
        <dbReference type="ARBA" id="ARBA00023117"/>
    </source>
</evidence>
<evidence type="ECO:0000313" key="5">
    <source>
        <dbReference type="EMBL" id="KAF7829476.1"/>
    </source>
</evidence>
<dbReference type="InterPro" id="IPR051831">
    <property type="entry name" value="Bromodomain_contain_prot"/>
</dbReference>
<feature type="region of interest" description="Disordered" evidence="3">
    <location>
        <begin position="1"/>
        <end position="70"/>
    </location>
</feature>
<accession>A0A834WRK8</accession>
<dbReference type="PANTHER" id="PTHR22881">
    <property type="entry name" value="BROMODOMAIN CONTAINING PROTEIN"/>
    <property type="match status" value="1"/>
</dbReference>
<organism evidence="5 6">
    <name type="scientific">Senna tora</name>
    <dbReference type="NCBI Taxonomy" id="362788"/>
    <lineage>
        <taxon>Eukaryota</taxon>
        <taxon>Viridiplantae</taxon>
        <taxon>Streptophyta</taxon>
        <taxon>Embryophyta</taxon>
        <taxon>Tracheophyta</taxon>
        <taxon>Spermatophyta</taxon>
        <taxon>Magnoliopsida</taxon>
        <taxon>eudicotyledons</taxon>
        <taxon>Gunneridae</taxon>
        <taxon>Pentapetalae</taxon>
        <taxon>rosids</taxon>
        <taxon>fabids</taxon>
        <taxon>Fabales</taxon>
        <taxon>Fabaceae</taxon>
        <taxon>Caesalpinioideae</taxon>
        <taxon>Cassia clade</taxon>
        <taxon>Senna</taxon>
    </lineage>
</organism>
<dbReference type="InterPro" id="IPR001487">
    <property type="entry name" value="Bromodomain"/>
</dbReference>
<dbReference type="Gene3D" id="1.20.920.10">
    <property type="entry name" value="Bromodomain-like"/>
    <property type="match status" value="1"/>
</dbReference>
<dbReference type="SMART" id="SM00297">
    <property type="entry name" value="BROMO"/>
    <property type="match status" value="1"/>
</dbReference>
<dbReference type="AlphaFoldDB" id="A0A834WRK8"/>
<feature type="compositionally biased region" description="Polar residues" evidence="3">
    <location>
        <begin position="583"/>
        <end position="605"/>
    </location>
</feature>
<feature type="compositionally biased region" description="Basic and acidic residues" evidence="3">
    <location>
        <begin position="40"/>
        <end position="60"/>
    </location>
</feature>
<dbReference type="Pfam" id="PF00439">
    <property type="entry name" value="Bromodomain"/>
    <property type="match status" value="1"/>
</dbReference>
<evidence type="ECO:0000256" key="2">
    <source>
        <dbReference type="PROSITE-ProRule" id="PRU00035"/>
    </source>
</evidence>
<evidence type="ECO:0000259" key="4">
    <source>
        <dbReference type="PROSITE" id="PS50014"/>
    </source>
</evidence>
<sequence>MNSHHHYSTLSPCNSVPYGADWNDDPQSIPKRRKINVAHHGSDETNEKVPKATDSKHGSQRESGPTTPLPDKKLLVFILDRLQKKDTHGVFSEPVDPEELPDYHDIIEHPMDFATVRKKLDGERYTNLEQFEVGCSVKDVFLICSNAMQYNAADTIYYRQARAMQEMARKDFSNLRQDSDDSEPQPKIVRRGRPPGKNSRKSLGTSPSERIGPESSSDATLASGGDNASASNNYNLRKGISKLQPAESLVKASPSNLNSGGYTTWPSEWENEFPASVLKAVLRYGKKQFMVDETRRDTYYKPPVASGNEPPMLDTVEEEFKQLIAVGLNVKHSYARSLACFAADLGPVVWKIAARKIRSVLPVGHGFGPGWVGEDEVSQRQHYSVYDEERSLDSSSIPEDYSSRFPPSPSGSLPVANKSCLQGGDMILNRGLNSQSEMNSFNSVGSGIESMVPLRIQQESVVHSDNLFGSNGRLGPKFSPQMRMVKLADLTGFPSSGDGPQMIDKDSTSNLTTCMRPSNINSPVKSQISSDFGQSDSCNLLAQESGFEFQRGHTVKSSWQELAVPVKHNSLSFGKDLNGRIEATNSPSSSVDTGTQLQPNLSLQL</sequence>
<dbReference type="EMBL" id="JAAIUW010000005">
    <property type="protein sequence ID" value="KAF7829476.1"/>
    <property type="molecule type" value="Genomic_DNA"/>
</dbReference>
<feature type="compositionally biased region" description="Polar residues" evidence="3">
    <location>
        <begin position="201"/>
        <end position="233"/>
    </location>
</feature>
<reference evidence="5" key="1">
    <citation type="submission" date="2020-09" db="EMBL/GenBank/DDBJ databases">
        <title>Genome-Enabled Discovery of Anthraquinone Biosynthesis in Senna tora.</title>
        <authorList>
            <person name="Kang S.-H."/>
            <person name="Pandey R.P."/>
            <person name="Lee C.-M."/>
            <person name="Sim J.-S."/>
            <person name="Jeong J.-T."/>
            <person name="Choi B.-S."/>
            <person name="Jung M."/>
            <person name="Ginzburg D."/>
            <person name="Zhao K."/>
            <person name="Won S.Y."/>
            <person name="Oh T.-J."/>
            <person name="Yu Y."/>
            <person name="Kim N.-H."/>
            <person name="Lee O.R."/>
            <person name="Lee T.-H."/>
            <person name="Bashyal P."/>
            <person name="Kim T.-S."/>
            <person name="Lee W.-H."/>
            <person name="Kawkins C."/>
            <person name="Kim C.-K."/>
            <person name="Kim J.S."/>
            <person name="Ahn B.O."/>
            <person name="Rhee S.Y."/>
            <person name="Sohng J.K."/>
        </authorList>
    </citation>
    <scope>NUCLEOTIDE SEQUENCE</scope>
    <source>
        <tissue evidence="5">Leaf</tissue>
    </source>
</reference>
<name>A0A834WRK8_9FABA</name>
<keyword evidence="1 2" id="KW-0103">Bromodomain</keyword>
<dbReference type="PROSITE" id="PS50014">
    <property type="entry name" value="BROMODOMAIN_2"/>
    <property type="match status" value="1"/>
</dbReference>
<feature type="region of interest" description="Disordered" evidence="3">
    <location>
        <begin position="578"/>
        <end position="605"/>
    </location>
</feature>
<dbReference type="InterPro" id="IPR036427">
    <property type="entry name" value="Bromodomain-like_sf"/>
</dbReference>
<dbReference type="PANTHER" id="PTHR22881:SF11">
    <property type="entry name" value="BROMODOMAIN-CONTAINING PROTEIN DDB_G0270170-LIKE ISOFORM X1"/>
    <property type="match status" value="1"/>
</dbReference>
<dbReference type="PRINTS" id="PR00503">
    <property type="entry name" value="BROMODOMAIN"/>
</dbReference>
<dbReference type="Proteomes" id="UP000634136">
    <property type="component" value="Unassembled WGS sequence"/>
</dbReference>
<evidence type="ECO:0000313" key="6">
    <source>
        <dbReference type="Proteomes" id="UP000634136"/>
    </source>
</evidence>
<keyword evidence="6" id="KW-1185">Reference proteome</keyword>
<feature type="domain" description="Bromo" evidence="4">
    <location>
        <begin position="83"/>
        <end position="158"/>
    </location>
</feature>
<comment type="caution">
    <text evidence="5">The sequence shown here is derived from an EMBL/GenBank/DDBJ whole genome shotgun (WGS) entry which is preliminary data.</text>
</comment>
<feature type="region of interest" description="Disordered" evidence="3">
    <location>
        <begin position="388"/>
        <end position="412"/>
    </location>
</feature>
<gene>
    <name evidence="5" type="ORF">G2W53_011809</name>
</gene>
<feature type="region of interest" description="Disordered" evidence="3">
    <location>
        <begin position="172"/>
        <end position="233"/>
    </location>
</feature>
<protein>
    <submittedName>
        <fullName evidence="5">Bromodomain and PHD finger-containing protein 3</fullName>
    </submittedName>
</protein>
<dbReference type="SUPFAM" id="SSF47370">
    <property type="entry name" value="Bromodomain"/>
    <property type="match status" value="1"/>
</dbReference>